<accession>A0A9X1S9I5</accession>
<dbReference type="Gene3D" id="2.40.128.270">
    <property type="match status" value="1"/>
</dbReference>
<feature type="chain" id="PRO_5040728438" evidence="2">
    <location>
        <begin position="27"/>
        <end position="138"/>
    </location>
</feature>
<reference evidence="4" key="1">
    <citation type="submission" date="2021-10" db="EMBL/GenBank/DDBJ databases">
        <title>Novel species in genus Arthrobacter.</title>
        <authorList>
            <person name="Liu Y."/>
        </authorList>
    </citation>
    <scope>NUCLEOTIDE SEQUENCE</scope>
    <source>
        <strain evidence="6">zg-Y462</strain>
        <strain evidence="4">Zg-Y462</strain>
    </source>
</reference>
<evidence type="ECO:0000259" key="3">
    <source>
        <dbReference type="Pfam" id="PF03724"/>
    </source>
</evidence>
<evidence type="ECO:0000256" key="1">
    <source>
        <dbReference type="SAM" id="MobiDB-lite"/>
    </source>
</evidence>
<dbReference type="InterPro" id="IPR053147">
    <property type="entry name" value="Hsp_HslJ-like"/>
</dbReference>
<gene>
    <name evidence="4" type="ORF">LJ755_06120</name>
    <name evidence="5" type="ORF">MUK71_14795</name>
</gene>
<dbReference type="PROSITE" id="PS51257">
    <property type="entry name" value="PROKAR_LIPOPROTEIN"/>
    <property type="match status" value="1"/>
</dbReference>
<feature type="domain" description="DUF306" evidence="3">
    <location>
        <begin position="51"/>
        <end position="128"/>
    </location>
</feature>
<proteinExistence type="predicted"/>
<dbReference type="Pfam" id="PF03724">
    <property type="entry name" value="META"/>
    <property type="match status" value="1"/>
</dbReference>
<dbReference type="RefSeq" id="WP_227928405.1">
    <property type="nucleotide sequence ID" value="NZ_CP094984.1"/>
</dbReference>
<dbReference type="Proteomes" id="UP001155145">
    <property type="component" value="Unassembled WGS sequence"/>
</dbReference>
<evidence type="ECO:0000256" key="2">
    <source>
        <dbReference type="SAM" id="SignalP"/>
    </source>
</evidence>
<dbReference type="EMBL" id="JAJFZT010000003">
    <property type="protein sequence ID" value="MCC3272307.1"/>
    <property type="molecule type" value="Genomic_DNA"/>
</dbReference>
<evidence type="ECO:0000313" key="6">
    <source>
        <dbReference type="Proteomes" id="UP000829758"/>
    </source>
</evidence>
<evidence type="ECO:0000313" key="5">
    <source>
        <dbReference type="EMBL" id="UON91829.1"/>
    </source>
</evidence>
<sequence>MSRWTGRTLLALVLPAALLLAACGDAANSASPDDGGTAPDADVTGAWGDTANPKAPSLEFNPGGRVSGTDGCNRLMGHWSIEGTRVTLQDMASTMMLCHDVDEWLSAGTAADVDGDTLRIYNQAGTEIGVLARPRSGA</sequence>
<keyword evidence="6" id="KW-1185">Reference proteome</keyword>
<feature type="signal peptide" evidence="2">
    <location>
        <begin position="1"/>
        <end position="26"/>
    </location>
</feature>
<dbReference type="PANTHER" id="PTHR35535">
    <property type="entry name" value="HEAT SHOCK PROTEIN HSLJ"/>
    <property type="match status" value="1"/>
</dbReference>
<dbReference type="PANTHER" id="PTHR35535:SF1">
    <property type="entry name" value="HEAT SHOCK PROTEIN HSLJ"/>
    <property type="match status" value="1"/>
</dbReference>
<keyword evidence="2" id="KW-0732">Signal</keyword>
<protein>
    <submittedName>
        <fullName evidence="4">META domain-containing protein</fullName>
    </submittedName>
</protein>
<organism evidence="4 7">
    <name type="scientific">Arthrobacter zhangbolii</name>
    <dbReference type="NCBI Taxonomy" id="2886936"/>
    <lineage>
        <taxon>Bacteria</taxon>
        <taxon>Bacillati</taxon>
        <taxon>Actinomycetota</taxon>
        <taxon>Actinomycetes</taxon>
        <taxon>Micrococcales</taxon>
        <taxon>Micrococcaceae</taxon>
        <taxon>Arthrobacter</taxon>
    </lineage>
</organism>
<dbReference type="EMBL" id="CP094984">
    <property type="protein sequence ID" value="UON91829.1"/>
    <property type="molecule type" value="Genomic_DNA"/>
</dbReference>
<dbReference type="Proteomes" id="UP000829758">
    <property type="component" value="Chromosome"/>
</dbReference>
<name>A0A9X1S9I5_9MICC</name>
<dbReference type="InterPro" id="IPR038670">
    <property type="entry name" value="HslJ-like_sf"/>
</dbReference>
<feature type="region of interest" description="Disordered" evidence="1">
    <location>
        <begin position="29"/>
        <end position="66"/>
    </location>
</feature>
<evidence type="ECO:0000313" key="4">
    <source>
        <dbReference type="EMBL" id="MCC3272307.1"/>
    </source>
</evidence>
<dbReference type="AlphaFoldDB" id="A0A9X1S9I5"/>
<evidence type="ECO:0000313" key="7">
    <source>
        <dbReference type="Proteomes" id="UP001155145"/>
    </source>
</evidence>
<dbReference type="InterPro" id="IPR005184">
    <property type="entry name" value="DUF306_Meta_HslJ"/>
</dbReference>